<feature type="transmembrane region" description="Helical" evidence="1">
    <location>
        <begin position="351"/>
        <end position="371"/>
    </location>
</feature>
<feature type="transmembrane region" description="Helical" evidence="1">
    <location>
        <begin position="377"/>
        <end position="396"/>
    </location>
</feature>
<feature type="transmembrane region" description="Helical" evidence="1">
    <location>
        <begin position="285"/>
        <end position="304"/>
    </location>
</feature>
<dbReference type="InterPro" id="IPR010288">
    <property type="entry name" value="EcsB_ABC"/>
</dbReference>
<proteinExistence type="predicted"/>
<dbReference type="PATRIC" id="fig|1423750.3.peg.12"/>
<evidence type="ECO:0000313" key="3">
    <source>
        <dbReference type="Proteomes" id="UP000051451"/>
    </source>
</evidence>
<dbReference type="PIRSF" id="PIRSF037259">
    <property type="entry name" value="EcsB_ABC"/>
    <property type="match status" value="1"/>
</dbReference>
<feature type="transmembrane region" description="Helical" evidence="1">
    <location>
        <begin position="310"/>
        <end position="328"/>
    </location>
</feature>
<keyword evidence="1" id="KW-1133">Transmembrane helix</keyword>
<accession>A0A0R1VXN5</accession>
<feature type="transmembrane region" description="Helical" evidence="1">
    <location>
        <begin position="21"/>
        <end position="43"/>
    </location>
</feature>
<gene>
    <name evidence="2" type="ORF">FC89_GL000012</name>
</gene>
<dbReference type="EMBL" id="AZGB01000005">
    <property type="protein sequence ID" value="KRM07574.1"/>
    <property type="molecule type" value="Genomic_DNA"/>
</dbReference>
<keyword evidence="1" id="KW-0472">Membrane</keyword>
<dbReference type="Proteomes" id="UP000051451">
    <property type="component" value="Unassembled WGS sequence"/>
</dbReference>
<feature type="transmembrane region" description="Helical" evidence="1">
    <location>
        <begin position="173"/>
        <end position="202"/>
    </location>
</feature>
<evidence type="ECO:0000313" key="2">
    <source>
        <dbReference type="EMBL" id="KRM07574.1"/>
    </source>
</evidence>
<reference evidence="2 3" key="1">
    <citation type="journal article" date="2015" name="Genome Announc.">
        <title>Expanding the biotechnology potential of lactobacilli through comparative genomics of 213 strains and associated genera.</title>
        <authorList>
            <person name="Sun Z."/>
            <person name="Harris H.M."/>
            <person name="McCann A."/>
            <person name="Guo C."/>
            <person name="Argimon S."/>
            <person name="Zhang W."/>
            <person name="Yang X."/>
            <person name="Jeffery I.B."/>
            <person name="Cooney J.C."/>
            <person name="Kagawa T.F."/>
            <person name="Liu W."/>
            <person name="Song Y."/>
            <person name="Salvetti E."/>
            <person name="Wrobel A."/>
            <person name="Rasinkangas P."/>
            <person name="Parkhill J."/>
            <person name="Rea M.C."/>
            <person name="O'Sullivan O."/>
            <person name="Ritari J."/>
            <person name="Douillard F.P."/>
            <person name="Paul Ross R."/>
            <person name="Yang R."/>
            <person name="Briner A.E."/>
            <person name="Felis G.E."/>
            <person name="de Vos W.M."/>
            <person name="Barrangou R."/>
            <person name="Klaenhammer T.R."/>
            <person name="Caufield P.W."/>
            <person name="Cui Y."/>
            <person name="Zhang H."/>
            <person name="O'Toole P.W."/>
        </authorList>
    </citation>
    <scope>NUCLEOTIDE SEQUENCE [LARGE SCALE GENOMIC DNA]</scope>
    <source>
        <strain evidence="2 3">DSM 18630</strain>
    </source>
</reference>
<organism evidence="2 3">
    <name type="scientific">Liquorilactobacillus ghanensis DSM 18630</name>
    <dbReference type="NCBI Taxonomy" id="1423750"/>
    <lineage>
        <taxon>Bacteria</taxon>
        <taxon>Bacillati</taxon>
        <taxon>Bacillota</taxon>
        <taxon>Bacilli</taxon>
        <taxon>Lactobacillales</taxon>
        <taxon>Lactobacillaceae</taxon>
        <taxon>Liquorilactobacillus</taxon>
    </lineage>
</organism>
<evidence type="ECO:0000256" key="1">
    <source>
        <dbReference type="SAM" id="Phobius"/>
    </source>
</evidence>
<sequence>MNDLWKKRKQSYQSFLLKYSKYVLNDHFIIALLFFAGGIALAYSNLVRNLPATPLWWERPAVIIGLLLWLQLGRSATLLKPADIVFLSPLEYQLPVYLRRSFRYSFVRGSFIQLLGWIIALPLLLQGLHWDSWLAGVLVVQQLLLKFCWQQLDFAQAYQPKFAQTSWRFFGHWLFPLVCLSWLIYWQNFGSLLVVMIGVVYLSWQISRQRQRAAFAWQLMITAEQQRLQAVYRLINLFIDVPQVKGSIWRLRWFDRWLPSADKTTNGFDFLFIRSFLRRSEYSGLYIRLLLLMIFLEVMFHNFWLQTAVILIGMYLIGFQLFPLFNVFEENVFIHLYPLTLAQRSAAFSKLLQKVLLLALVVGIVSGQAAYFSLEGLVLQLGLGLVEVWILSKPFWRAHLRKNA</sequence>
<keyword evidence="3" id="KW-1185">Reference proteome</keyword>
<name>A0A0R1VXN5_9LACO</name>
<dbReference type="STRING" id="1423750.FC89_GL000012"/>
<keyword evidence="1" id="KW-0812">Transmembrane</keyword>
<dbReference type="GO" id="GO:0016020">
    <property type="term" value="C:membrane"/>
    <property type="evidence" value="ECO:0007669"/>
    <property type="project" value="InterPro"/>
</dbReference>
<comment type="caution">
    <text evidence="2">The sequence shown here is derived from an EMBL/GenBank/DDBJ whole genome shotgun (WGS) entry which is preliminary data.</text>
</comment>
<dbReference type="Pfam" id="PF05975">
    <property type="entry name" value="EcsB"/>
    <property type="match status" value="1"/>
</dbReference>
<protein>
    <submittedName>
        <fullName evidence="2">Protein ecsB</fullName>
    </submittedName>
</protein>
<feature type="transmembrane region" description="Helical" evidence="1">
    <location>
        <begin position="106"/>
        <end position="125"/>
    </location>
</feature>
<dbReference type="AlphaFoldDB" id="A0A0R1VXN5"/>